<proteinExistence type="predicted"/>
<protein>
    <recommendedName>
        <fullName evidence="3">MADF domain-containing protein</fullName>
    </recommendedName>
</protein>
<gene>
    <name evidence="2" type="ORF">g.2262</name>
</gene>
<sequence>KGQFRREQKRLTEAIKSGGSPKSTWFGYEPLLFLLSVIDARGGSSAYIENKVPESPSLHSETNDNTEVPEEDSAYFLGDETTMPPYDYSTPCDTSRGPRKRSLTEMLSSSYNMKDVRRRFAEKKPMTKLERAVNVLRDLAEIGVEEKEDQYDKYGSYIASQLRELPLRNFISLQAQINNLITTERLSCIENHV</sequence>
<feature type="region of interest" description="Disordered" evidence="1">
    <location>
        <begin position="1"/>
        <end position="20"/>
    </location>
</feature>
<reference evidence="2" key="1">
    <citation type="submission" date="2015-12" db="EMBL/GenBank/DDBJ databases">
        <title>De novo transcriptome assembly of four potential Pierce s Disease insect vectors from Arizona vineyards.</title>
        <authorList>
            <person name="Tassone E.E."/>
        </authorList>
    </citation>
    <scope>NUCLEOTIDE SEQUENCE</scope>
</reference>
<evidence type="ECO:0000313" key="2">
    <source>
        <dbReference type="EMBL" id="JAS07140.1"/>
    </source>
</evidence>
<feature type="compositionally biased region" description="Polar residues" evidence="1">
    <location>
        <begin position="57"/>
        <end position="66"/>
    </location>
</feature>
<evidence type="ECO:0000256" key="1">
    <source>
        <dbReference type="SAM" id="MobiDB-lite"/>
    </source>
</evidence>
<feature type="region of interest" description="Disordered" evidence="1">
    <location>
        <begin position="49"/>
        <end position="70"/>
    </location>
</feature>
<evidence type="ECO:0008006" key="3">
    <source>
        <dbReference type="Google" id="ProtNLM"/>
    </source>
</evidence>
<feature type="compositionally biased region" description="Basic and acidic residues" evidence="1">
    <location>
        <begin position="1"/>
        <end position="13"/>
    </location>
</feature>
<feature type="non-terminal residue" evidence="2">
    <location>
        <position position="1"/>
    </location>
</feature>
<accession>A0A1B6C1L0</accession>
<name>A0A1B6C1L0_9HEMI</name>
<dbReference type="AlphaFoldDB" id="A0A1B6C1L0"/>
<organism evidence="2">
    <name type="scientific">Clastoptera arizonana</name>
    <name type="common">Arizona spittle bug</name>
    <dbReference type="NCBI Taxonomy" id="38151"/>
    <lineage>
        <taxon>Eukaryota</taxon>
        <taxon>Metazoa</taxon>
        <taxon>Ecdysozoa</taxon>
        <taxon>Arthropoda</taxon>
        <taxon>Hexapoda</taxon>
        <taxon>Insecta</taxon>
        <taxon>Pterygota</taxon>
        <taxon>Neoptera</taxon>
        <taxon>Paraneoptera</taxon>
        <taxon>Hemiptera</taxon>
        <taxon>Auchenorrhyncha</taxon>
        <taxon>Cercopoidea</taxon>
        <taxon>Clastopteridae</taxon>
        <taxon>Clastoptera</taxon>
    </lineage>
</organism>
<dbReference type="EMBL" id="GEDC01030158">
    <property type="protein sequence ID" value="JAS07140.1"/>
    <property type="molecule type" value="Transcribed_RNA"/>
</dbReference>